<reference evidence="1 2" key="1">
    <citation type="journal article" date="2011" name="PLoS Genet.">
        <title>Finished genome of the fungal wheat pathogen Mycosphaerella graminicola reveals dispensome structure, chromosome plasticity, and stealth pathogenesis.</title>
        <authorList>
            <person name="Goodwin S.B."/>
            <person name="Ben M'barek S."/>
            <person name="Dhillon B."/>
            <person name="Wittenberg A.H.J."/>
            <person name="Crane C.F."/>
            <person name="Hane J.K."/>
            <person name="Foster A.J."/>
            <person name="Van der Lee T.A.J."/>
            <person name="Grimwood J."/>
            <person name="Aerts A."/>
            <person name="Antoniw J."/>
            <person name="Bailey A."/>
            <person name="Bluhm B."/>
            <person name="Bowler J."/>
            <person name="Bristow J."/>
            <person name="van der Burgt A."/>
            <person name="Canto-Canche B."/>
            <person name="Churchill A.C.L."/>
            <person name="Conde-Ferraez L."/>
            <person name="Cools H.J."/>
            <person name="Coutinho P.M."/>
            <person name="Csukai M."/>
            <person name="Dehal P."/>
            <person name="De Wit P."/>
            <person name="Donzelli B."/>
            <person name="van de Geest H.C."/>
            <person name="van Ham R.C.H.J."/>
            <person name="Hammond-Kosack K.E."/>
            <person name="Henrissat B."/>
            <person name="Kilian A."/>
            <person name="Kobayashi A.K."/>
            <person name="Koopmann E."/>
            <person name="Kourmpetis Y."/>
            <person name="Kuzniar A."/>
            <person name="Lindquist E."/>
            <person name="Lombard V."/>
            <person name="Maliepaard C."/>
            <person name="Martins N."/>
            <person name="Mehrabi R."/>
            <person name="Nap J.P.H."/>
            <person name="Ponomarenko A."/>
            <person name="Rudd J.J."/>
            <person name="Salamov A."/>
            <person name="Schmutz J."/>
            <person name="Schouten H.J."/>
            <person name="Shapiro H."/>
            <person name="Stergiopoulos I."/>
            <person name="Torriani S.F.F."/>
            <person name="Tu H."/>
            <person name="de Vries R.P."/>
            <person name="Waalwijk C."/>
            <person name="Ware S.B."/>
            <person name="Wiebenga A."/>
            <person name="Zwiers L.-H."/>
            <person name="Oliver R.P."/>
            <person name="Grigoriev I.V."/>
            <person name="Kema G.H.J."/>
        </authorList>
    </citation>
    <scope>NUCLEOTIDE SEQUENCE [LARGE SCALE GENOMIC DNA]</scope>
    <source>
        <strain evidence="2">CBS 115943 / IPO323</strain>
    </source>
</reference>
<dbReference type="EMBL" id="CM001196">
    <property type="protein sequence ID" value="EGP91326.1"/>
    <property type="molecule type" value="Genomic_DNA"/>
</dbReference>
<dbReference type="KEGG" id="ztr:MYCGRDRAFT_102513"/>
<keyword evidence="2" id="KW-1185">Reference proteome</keyword>
<evidence type="ECO:0000313" key="1">
    <source>
        <dbReference type="EMBL" id="EGP91326.1"/>
    </source>
</evidence>
<evidence type="ECO:0000313" key="2">
    <source>
        <dbReference type="Proteomes" id="UP000008062"/>
    </source>
</evidence>
<dbReference type="AlphaFoldDB" id="F9X149"/>
<name>F9X149_ZYMTI</name>
<dbReference type="HOGENOM" id="CLU_3052148_0_0_1"/>
<dbReference type="InParanoid" id="F9X149"/>
<dbReference type="Proteomes" id="UP000008062">
    <property type="component" value="Chromosome 1"/>
</dbReference>
<organism evidence="1 2">
    <name type="scientific">Zymoseptoria tritici (strain CBS 115943 / IPO323)</name>
    <name type="common">Speckled leaf blotch fungus</name>
    <name type="synonym">Septoria tritici</name>
    <dbReference type="NCBI Taxonomy" id="336722"/>
    <lineage>
        <taxon>Eukaryota</taxon>
        <taxon>Fungi</taxon>
        <taxon>Dikarya</taxon>
        <taxon>Ascomycota</taxon>
        <taxon>Pezizomycotina</taxon>
        <taxon>Dothideomycetes</taxon>
        <taxon>Dothideomycetidae</taxon>
        <taxon>Mycosphaerellales</taxon>
        <taxon>Mycosphaerellaceae</taxon>
        <taxon>Zymoseptoria</taxon>
    </lineage>
</organism>
<proteinExistence type="predicted"/>
<sequence length="54" mass="5906">MSKGTVPSCSVFACTHAAGTGANAAWWAQCKANDGSPFRSLVFRLIRYFRIHDT</sequence>
<gene>
    <name evidence="1" type="ORF">MYCGRDRAFT_102513</name>
</gene>
<dbReference type="RefSeq" id="XP_003856350.1">
    <property type="nucleotide sequence ID" value="XM_003856302.1"/>
</dbReference>
<protein>
    <submittedName>
        <fullName evidence="1">Uncharacterized protein</fullName>
    </submittedName>
</protein>
<accession>F9X149</accession>
<dbReference type="GeneID" id="13402890"/>